<dbReference type="EMBL" id="JACHIR010000001">
    <property type="protein sequence ID" value="MBB5892862.1"/>
    <property type="molecule type" value="Genomic_DNA"/>
</dbReference>
<name>A0A7W9KHT4_9PSEU</name>
<gene>
    <name evidence="1" type="ORF">BJ998_004058</name>
</gene>
<dbReference type="SUPFAM" id="SSF51430">
    <property type="entry name" value="NAD(P)-linked oxidoreductase"/>
    <property type="match status" value="1"/>
</dbReference>
<dbReference type="Proteomes" id="UP000585638">
    <property type="component" value="Unassembled WGS sequence"/>
</dbReference>
<protein>
    <submittedName>
        <fullName evidence="1">Aryl-alcohol dehydrogenase-like predicted oxidoreductase</fullName>
    </submittedName>
</protein>
<reference evidence="1 2" key="1">
    <citation type="submission" date="2020-08" db="EMBL/GenBank/DDBJ databases">
        <title>Sequencing the genomes of 1000 actinobacteria strains.</title>
        <authorList>
            <person name="Klenk H.-P."/>
        </authorList>
    </citation>
    <scope>NUCLEOTIDE SEQUENCE [LARGE SCALE GENOMIC DNA]</scope>
    <source>
        <strain evidence="1 2">DSM 43851</strain>
    </source>
</reference>
<evidence type="ECO:0000313" key="1">
    <source>
        <dbReference type="EMBL" id="MBB5892862.1"/>
    </source>
</evidence>
<dbReference type="Gene3D" id="3.20.20.100">
    <property type="entry name" value="NADP-dependent oxidoreductase domain"/>
    <property type="match status" value="1"/>
</dbReference>
<organism evidence="1 2">
    <name type="scientific">Kutzneria kofuensis</name>
    <dbReference type="NCBI Taxonomy" id="103725"/>
    <lineage>
        <taxon>Bacteria</taxon>
        <taxon>Bacillati</taxon>
        <taxon>Actinomycetota</taxon>
        <taxon>Actinomycetes</taxon>
        <taxon>Pseudonocardiales</taxon>
        <taxon>Pseudonocardiaceae</taxon>
        <taxon>Kutzneria</taxon>
    </lineage>
</organism>
<evidence type="ECO:0000313" key="2">
    <source>
        <dbReference type="Proteomes" id="UP000585638"/>
    </source>
</evidence>
<sequence length="140" mass="14596">MPDTYVEAGGDFLVTADTYSARVAGNSGGASESMNGPRTAARGNRGRMIITTGVGPFPGPSEPGATTVTTAVDASPCRLRSDHIDLLRARFDDRDTPPAREGMPALPYYGLATGFLTGKCRPDVPRAAGRGRAAPADDDR</sequence>
<dbReference type="AlphaFoldDB" id="A0A7W9KHT4"/>
<keyword evidence="2" id="KW-1185">Reference proteome</keyword>
<accession>A0A7W9KHT4</accession>
<proteinExistence type="predicted"/>
<dbReference type="InterPro" id="IPR036812">
    <property type="entry name" value="NAD(P)_OxRdtase_dom_sf"/>
</dbReference>
<comment type="caution">
    <text evidence="1">The sequence shown here is derived from an EMBL/GenBank/DDBJ whole genome shotgun (WGS) entry which is preliminary data.</text>
</comment>